<evidence type="ECO:0000256" key="1">
    <source>
        <dbReference type="SAM" id="MobiDB-lite"/>
    </source>
</evidence>
<proteinExistence type="predicted"/>
<name>A0A9W9UJA8_PENBR</name>
<dbReference type="Proteomes" id="UP001148299">
    <property type="component" value="Unassembled WGS sequence"/>
</dbReference>
<evidence type="ECO:0000313" key="3">
    <source>
        <dbReference type="Proteomes" id="UP001148299"/>
    </source>
</evidence>
<feature type="compositionally biased region" description="Acidic residues" evidence="1">
    <location>
        <begin position="7"/>
        <end position="22"/>
    </location>
</feature>
<feature type="region of interest" description="Disordered" evidence="1">
    <location>
        <begin position="167"/>
        <end position="229"/>
    </location>
</feature>
<evidence type="ECO:0000313" key="2">
    <source>
        <dbReference type="EMBL" id="KAJ5340671.1"/>
    </source>
</evidence>
<feature type="compositionally biased region" description="Acidic residues" evidence="1">
    <location>
        <begin position="170"/>
        <end position="182"/>
    </location>
</feature>
<dbReference type="AlphaFoldDB" id="A0A9W9UJA8"/>
<accession>A0A9W9UJA8</accession>
<reference evidence="2" key="1">
    <citation type="submission" date="2022-12" db="EMBL/GenBank/DDBJ databases">
        <authorList>
            <person name="Petersen C."/>
        </authorList>
    </citation>
    <scope>NUCLEOTIDE SEQUENCE</scope>
    <source>
        <strain evidence="2">IBT 35675</strain>
    </source>
</reference>
<dbReference type="EMBL" id="JAPZBR010000008">
    <property type="protein sequence ID" value="KAJ5340671.1"/>
    <property type="molecule type" value="Genomic_DNA"/>
</dbReference>
<dbReference type="GO" id="GO:0006360">
    <property type="term" value="P:transcription by RNA polymerase I"/>
    <property type="evidence" value="ECO:0007669"/>
    <property type="project" value="InterPro"/>
</dbReference>
<dbReference type="InterPro" id="IPR022793">
    <property type="entry name" value="Rrn10"/>
</dbReference>
<keyword evidence="3" id="KW-1185">Reference proteome</keyword>
<gene>
    <name evidence="2" type="ORF">N7541_009795</name>
</gene>
<dbReference type="PANTHER" id="PTHR28054:SF1">
    <property type="entry name" value="RNA POLYMERASE I-SPECIFIC TRANSCRIPTION INITIATION FACTOR RRN10"/>
    <property type="match status" value="1"/>
</dbReference>
<sequence length="229" mass="25479">MSTEEWLNSDEDSLVDVDDDELRDSQISRPTKRRANLYDAVAGRVNPRGVKATKSFASQYRDTASSGARALRPEELIFRGQNPTTPSSNEESYFAHENLPKNHTLPSSELLEAIHSYTADYLEYATADNGVDDHRTMDETALLAMGILIEEMASEELGDTGDLVLVEGEGLSEEEKELDIESDTTTHSAARPPRRKRNNSKGRKTSKRRKLARSASLTTDADTEGDEDR</sequence>
<protein>
    <submittedName>
        <fullName evidence="2">Uncharacterized protein</fullName>
    </submittedName>
</protein>
<feature type="region of interest" description="Disordered" evidence="1">
    <location>
        <begin position="1"/>
        <end position="31"/>
    </location>
</feature>
<reference evidence="2" key="2">
    <citation type="journal article" date="2023" name="IMA Fungus">
        <title>Comparative genomic study of the Penicillium genus elucidates a diverse pangenome and 15 lateral gene transfer events.</title>
        <authorList>
            <person name="Petersen C."/>
            <person name="Sorensen T."/>
            <person name="Nielsen M.R."/>
            <person name="Sondergaard T.E."/>
            <person name="Sorensen J.L."/>
            <person name="Fitzpatrick D.A."/>
            <person name="Frisvad J.C."/>
            <person name="Nielsen K.L."/>
        </authorList>
    </citation>
    <scope>NUCLEOTIDE SEQUENCE</scope>
    <source>
        <strain evidence="2">IBT 35675</strain>
    </source>
</reference>
<comment type="caution">
    <text evidence="2">The sequence shown here is derived from an EMBL/GenBank/DDBJ whole genome shotgun (WGS) entry which is preliminary data.</text>
</comment>
<organism evidence="2 3">
    <name type="scientific">Penicillium brevicompactum</name>
    <dbReference type="NCBI Taxonomy" id="5074"/>
    <lineage>
        <taxon>Eukaryota</taxon>
        <taxon>Fungi</taxon>
        <taxon>Dikarya</taxon>
        <taxon>Ascomycota</taxon>
        <taxon>Pezizomycotina</taxon>
        <taxon>Eurotiomycetes</taxon>
        <taxon>Eurotiomycetidae</taxon>
        <taxon>Eurotiales</taxon>
        <taxon>Aspergillaceae</taxon>
        <taxon>Penicillium</taxon>
    </lineage>
</organism>
<dbReference type="PANTHER" id="PTHR28054">
    <property type="entry name" value="RNA POLYMERASE I-SPECIFIC TRANSCRIPTION INITIATION FACTOR RRN10"/>
    <property type="match status" value="1"/>
</dbReference>
<feature type="compositionally biased region" description="Basic residues" evidence="1">
    <location>
        <begin position="192"/>
        <end position="212"/>
    </location>
</feature>